<dbReference type="Pfam" id="PF01652">
    <property type="entry name" value="IF4E"/>
    <property type="match status" value="1"/>
</dbReference>
<evidence type="ECO:0000256" key="5">
    <source>
        <dbReference type="ARBA" id="ARBA00022917"/>
    </source>
</evidence>
<dbReference type="Proteomes" id="UP000007879">
    <property type="component" value="Unassembled WGS sequence"/>
</dbReference>
<sequence length="971" mass="112527">MATGQTCLDISDLIDVIDLLKICGFPETKWYELGLRIGLKKNTLDAIEKNHPHDVSRCMTECLSQWLDRADDVDSRGGANLDSLSDALQSMNKTAVAEKLSKYFPTPEVSVVPETIKDHDIVVLQDTSPSNATAASNLSSQPLSLQGIHLLHTTKLVISFIVEVHVPVSKGLLEDFISIRMSYGRMFYNVCKIIKQKRCSLKDIKELLSCCGTVLSKKVKKCRDISSLLHIIQNECSLTNIALLHTVVDEMKITEADVHIKAYKTELKEFCNSLSISLCLKERFAIIPHLQCETVTFVLDWEPEEHLLKDIEERQDVIQKEQKERRDLLQHTEVISYIILEEAEYKLRDAISSKEKELIELKREISMTQVPEEESLFVQSDTESFKEVEEEPLDEEFTALRSQFNEIQKESKELSDKLSKMKAGYLRSLTSHTDSAASKVRRGMTFEIDDCKFHLKAMTNPDYQRLVDNKRIIVELQEKITLKNMELITKREHKEKIIKDIKDLKDKETEGAAGDKETSDKEIEYDSLNDETKDQICLFTLYCNHPVTGEFMDSILKVHKDELLPTVLDKAYELMELAPHIPIERCRLVKYSYDDDVMEQSLDLDEFQYQTIGQIVDGTRHYPFELFIETCEENKISNRYNEGGNNRIEYDSLNNETKDPICLFTLYCNHPVTGELMDSILEVHKDELLPIVLIKAYELMKLAPHIPIERCRLVKYFYDDDVMEQSLDLDEFQHQTIGQIVGGTRHYPFDLFIETREESEIFDKYKEGGDDVILMNKTEHLITALERHPLQNKWVLWYLKNDKQKEWKDNLRKIICIDTVEEFWSVYNHIKPPSQLSSGCDYMLFKEGIEPMWHDKTNKNGGRWLLNIDKRDRKYGVLDNIWKETLLCLIGEIFDDSSDDICGAVVQNRIKGDRISLWTKAAKNKEHVHRIGHVYKEKVQMHILGQFTIQYQSHLDVANKTGFSSRTLFTI</sequence>
<organism evidence="8 9">
    <name type="scientific">Amphimedon queenslandica</name>
    <name type="common">Sponge</name>
    <dbReference type="NCBI Taxonomy" id="400682"/>
    <lineage>
        <taxon>Eukaryota</taxon>
        <taxon>Metazoa</taxon>
        <taxon>Porifera</taxon>
        <taxon>Demospongiae</taxon>
        <taxon>Heteroscleromorpha</taxon>
        <taxon>Haplosclerida</taxon>
        <taxon>Niphatidae</taxon>
        <taxon>Amphimedon</taxon>
    </lineage>
</organism>
<dbReference type="GeneID" id="100637079"/>
<evidence type="ECO:0000259" key="7">
    <source>
        <dbReference type="PROSITE" id="PS50017"/>
    </source>
</evidence>
<dbReference type="GO" id="GO:0006417">
    <property type="term" value="P:regulation of translation"/>
    <property type="evidence" value="ECO:0007669"/>
    <property type="project" value="UniProtKB-KW"/>
</dbReference>
<keyword evidence="5 6" id="KW-0648">Protein biosynthesis</keyword>
<dbReference type="SUPFAM" id="SSF55418">
    <property type="entry name" value="eIF4e-like"/>
    <property type="match status" value="1"/>
</dbReference>
<keyword evidence="4 6" id="KW-0694">RNA-binding</keyword>
<evidence type="ECO:0000256" key="2">
    <source>
        <dbReference type="ARBA" id="ARBA00022540"/>
    </source>
</evidence>
<evidence type="ECO:0000313" key="9">
    <source>
        <dbReference type="Proteomes" id="UP000007879"/>
    </source>
</evidence>
<keyword evidence="9" id="KW-1185">Reference proteome</keyword>
<protein>
    <recommendedName>
        <fullName evidence="7">Death domain-containing protein</fullName>
    </recommendedName>
</protein>
<dbReference type="InterPro" id="IPR001040">
    <property type="entry name" value="TIF_eIF_4E"/>
</dbReference>
<dbReference type="GO" id="GO:0007165">
    <property type="term" value="P:signal transduction"/>
    <property type="evidence" value="ECO:0007669"/>
    <property type="project" value="InterPro"/>
</dbReference>
<dbReference type="AlphaFoldDB" id="A0AAN0J2X8"/>
<comment type="similarity">
    <text evidence="1 6">Belongs to the eukaryotic initiation factor 4E family.</text>
</comment>
<evidence type="ECO:0000256" key="6">
    <source>
        <dbReference type="RuleBase" id="RU004374"/>
    </source>
</evidence>
<dbReference type="GO" id="GO:0016281">
    <property type="term" value="C:eukaryotic translation initiation factor 4F complex"/>
    <property type="evidence" value="ECO:0007669"/>
    <property type="project" value="TreeGrafter"/>
</dbReference>
<name>A0AAN0J2X8_AMPQE</name>
<evidence type="ECO:0000256" key="3">
    <source>
        <dbReference type="ARBA" id="ARBA00022845"/>
    </source>
</evidence>
<dbReference type="RefSeq" id="XP_019851087.1">
    <property type="nucleotide sequence ID" value="XM_019995528.1"/>
</dbReference>
<dbReference type="SUPFAM" id="SSF47986">
    <property type="entry name" value="DEATH domain"/>
    <property type="match status" value="1"/>
</dbReference>
<dbReference type="InterPro" id="IPR011029">
    <property type="entry name" value="DEATH-like_dom_sf"/>
</dbReference>
<accession>A0AAN0J2X8</accession>
<dbReference type="InterPro" id="IPR023398">
    <property type="entry name" value="TIF_eIF4e-like"/>
</dbReference>
<keyword evidence="2 6" id="KW-0396">Initiation factor</keyword>
<dbReference type="PANTHER" id="PTHR11960">
    <property type="entry name" value="EUKARYOTIC TRANSLATION INITIATION FACTOR 4E RELATED"/>
    <property type="match status" value="1"/>
</dbReference>
<evidence type="ECO:0000313" key="8">
    <source>
        <dbReference type="EnsemblMetazoa" id="XP_019851087.1"/>
    </source>
</evidence>
<dbReference type="CDD" id="cd01670">
    <property type="entry name" value="Death"/>
    <property type="match status" value="1"/>
</dbReference>
<evidence type="ECO:0000256" key="4">
    <source>
        <dbReference type="ARBA" id="ARBA00022884"/>
    </source>
</evidence>
<evidence type="ECO:0000256" key="1">
    <source>
        <dbReference type="ARBA" id="ARBA00009860"/>
    </source>
</evidence>
<keyword evidence="3" id="KW-0810">Translation regulation</keyword>
<dbReference type="GO" id="GO:0000340">
    <property type="term" value="F:RNA 7-methylguanosine cap binding"/>
    <property type="evidence" value="ECO:0007669"/>
    <property type="project" value="TreeGrafter"/>
</dbReference>
<dbReference type="Gene3D" id="1.10.533.10">
    <property type="entry name" value="Death Domain, Fas"/>
    <property type="match status" value="1"/>
</dbReference>
<dbReference type="EnsemblMetazoa" id="XM_019995528.1">
    <property type="protein sequence ID" value="XP_019851087.1"/>
    <property type="gene ID" value="LOC100637079"/>
</dbReference>
<dbReference type="GO" id="GO:0003743">
    <property type="term" value="F:translation initiation factor activity"/>
    <property type="evidence" value="ECO:0007669"/>
    <property type="project" value="UniProtKB-KW"/>
</dbReference>
<dbReference type="PANTHER" id="PTHR11960:SF8">
    <property type="entry name" value="EUKARYOTIC TRANSLATION INITIATION FACTOR 4E1-RELATED"/>
    <property type="match status" value="1"/>
</dbReference>
<dbReference type="PROSITE" id="PS50017">
    <property type="entry name" value="DEATH_DOMAIN"/>
    <property type="match status" value="1"/>
</dbReference>
<dbReference type="Pfam" id="PF00531">
    <property type="entry name" value="Death"/>
    <property type="match status" value="1"/>
</dbReference>
<reference evidence="9" key="1">
    <citation type="journal article" date="2010" name="Nature">
        <title>The Amphimedon queenslandica genome and the evolution of animal complexity.</title>
        <authorList>
            <person name="Srivastava M."/>
            <person name="Simakov O."/>
            <person name="Chapman J."/>
            <person name="Fahey B."/>
            <person name="Gauthier M.E."/>
            <person name="Mitros T."/>
            <person name="Richards G.S."/>
            <person name="Conaco C."/>
            <person name="Dacre M."/>
            <person name="Hellsten U."/>
            <person name="Larroux C."/>
            <person name="Putnam N.H."/>
            <person name="Stanke M."/>
            <person name="Adamska M."/>
            <person name="Darling A."/>
            <person name="Degnan S.M."/>
            <person name="Oakley T.H."/>
            <person name="Plachetzki D.C."/>
            <person name="Zhai Y."/>
            <person name="Adamski M."/>
            <person name="Calcino A."/>
            <person name="Cummins S.F."/>
            <person name="Goodstein D.M."/>
            <person name="Harris C."/>
            <person name="Jackson D.J."/>
            <person name="Leys S.P."/>
            <person name="Shu S."/>
            <person name="Woodcroft B.J."/>
            <person name="Vervoort M."/>
            <person name="Kosik K.S."/>
            <person name="Manning G."/>
            <person name="Degnan B.M."/>
            <person name="Rokhsar D.S."/>
        </authorList>
    </citation>
    <scope>NUCLEOTIDE SEQUENCE [LARGE SCALE GENOMIC DNA]</scope>
</reference>
<proteinExistence type="inferred from homology"/>
<dbReference type="Gene3D" id="3.30.760.10">
    <property type="entry name" value="RNA Cap, Translation Initiation Factor Eif4e"/>
    <property type="match status" value="1"/>
</dbReference>
<dbReference type="KEGG" id="aqu:100637079"/>
<feature type="domain" description="Death" evidence="7">
    <location>
        <begin position="29"/>
        <end position="104"/>
    </location>
</feature>
<reference evidence="8" key="2">
    <citation type="submission" date="2024-06" db="UniProtKB">
        <authorList>
            <consortium name="EnsemblMetazoa"/>
        </authorList>
    </citation>
    <scope>IDENTIFICATION</scope>
</reference>
<dbReference type="InterPro" id="IPR000488">
    <property type="entry name" value="Death_dom"/>
</dbReference>